<keyword evidence="3" id="KW-1185">Reference proteome</keyword>
<gene>
    <name evidence="2" type="ORF">IF129_20860</name>
</gene>
<name>A0A927F2H2_9ACTN</name>
<dbReference type="InterPro" id="IPR011335">
    <property type="entry name" value="Restrct_endonuc-II-like"/>
</dbReference>
<feature type="domain" description="Putative restriction endonuclease" evidence="1">
    <location>
        <begin position="12"/>
        <end position="175"/>
    </location>
</feature>
<accession>A0A927F2H2</accession>
<dbReference type="PANTHER" id="PTHR35400">
    <property type="entry name" value="SLR1083 PROTEIN"/>
    <property type="match status" value="1"/>
</dbReference>
<sequence>MTISDLDRLHSQLSRLEDQFPGYTTEIVEGNIVMSPVRPYHLETIVALWTALKPQLPDGLALMGDVSVPIDEEFEFCPDLAVIPAAEKDKNLTQYSPELIDFAAEVVSPTSVRNDYEVKNVQYARAGIPVYLIFDPYQAHCVTMWNPGPDGYRGRDTFPYGGTVSVETPVGKLSFDTAVLPVDRGTAGR</sequence>
<dbReference type="EMBL" id="JACXYU010000013">
    <property type="protein sequence ID" value="MBD3933998.1"/>
    <property type="molecule type" value="Genomic_DNA"/>
</dbReference>
<proteinExistence type="predicted"/>
<keyword evidence="2" id="KW-0540">Nuclease</keyword>
<evidence type="ECO:0000259" key="1">
    <source>
        <dbReference type="Pfam" id="PF05685"/>
    </source>
</evidence>
<organism evidence="2 3">
    <name type="scientific">Streptomyces chumphonensis</name>
    <dbReference type="NCBI Taxonomy" id="1214925"/>
    <lineage>
        <taxon>Bacteria</taxon>
        <taxon>Bacillati</taxon>
        <taxon>Actinomycetota</taxon>
        <taxon>Actinomycetes</taxon>
        <taxon>Kitasatosporales</taxon>
        <taxon>Streptomycetaceae</taxon>
        <taxon>Streptomyces</taxon>
    </lineage>
</organism>
<keyword evidence="2" id="KW-0255">Endonuclease</keyword>
<dbReference type="InterPro" id="IPR012296">
    <property type="entry name" value="Nuclease_put_TT1808"/>
</dbReference>
<dbReference type="AlphaFoldDB" id="A0A927F2H2"/>
<dbReference type="RefSeq" id="WP_191211297.1">
    <property type="nucleotide sequence ID" value="NZ_BAABKL010000009.1"/>
</dbReference>
<keyword evidence="2" id="KW-0378">Hydrolase</keyword>
<dbReference type="Pfam" id="PF05685">
    <property type="entry name" value="Uma2"/>
    <property type="match status" value="1"/>
</dbReference>
<dbReference type="PANTHER" id="PTHR35400:SF3">
    <property type="entry name" value="SLL1072 PROTEIN"/>
    <property type="match status" value="1"/>
</dbReference>
<dbReference type="Gene3D" id="3.90.1570.10">
    <property type="entry name" value="tt1808, chain A"/>
    <property type="match status" value="1"/>
</dbReference>
<protein>
    <submittedName>
        <fullName evidence="2">Uma2 family endonuclease</fullName>
    </submittedName>
</protein>
<evidence type="ECO:0000313" key="2">
    <source>
        <dbReference type="EMBL" id="MBD3933998.1"/>
    </source>
</evidence>
<comment type="caution">
    <text evidence="2">The sequence shown here is derived from an EMBL/GenBank/DDBJ whole genome shotgun (WGS) entry which is preliminary data.</text>
</comment>
<dbReference type="SUPFAM" id="SSF52980">
    <property type="entry name" value="Restriction endonuclease-like"/>
    <property type="match status" value="1"/>
</dbReference>
<dbReference type="CDD" id="cd06260">
    <property type="entry name" value="DUF820-like"/>
    <property type="match status" value="1"/>
</dbReference>
<dbReference type="Proteomes" id="UP000632289">
    <property type="component" value="Unassembled WGS sequence"/>
</dbReference>
<reference evidence="2" key="1">
    <citation type="submission" date="2020-09" db="EMBL/GenBank/DDBJ databases">
        <title>Secondary metabolite and genome analysis of marine Streptomyces chumphonensis KK1-2T.</title>
        <authorList>
            <person name="Phongsopitanun W."/>
            <person name="Kanchanasin P."/>
            <person name="Pittayakhajonwut P."/>
            <person name="Suwanborirux K."/>
            <person name="Tanasupawat S."/>
        </authorList>
    </citation>
    <scope>NUCLEOTIDE SEQUENCE</scope>
    <source>
        <strain evidence="2">KK1-2</strain>
    </source>
</reference>
<dbReference type="GO" id="GO:0004519">
    <property type="term" value="F:endonuclease activity"/>
    <property type="evidence" value="ECO:0007669"/>
    <property type="project" value="UniProtKB-KW"/>
</dbReference>
<evidence type="ECO:0000313" key="3">
    <source>
        <dbReference type="Proteomes" id="UP000632289"/>
    </source>
</evidence>
<dbReference type="InterPro" id="IPR008538">
    <property type="entry name" value="Uma2"/>
</dbReference>